<evidence type="ECO:0000313" key="6">
    <source>
        <dbReference type="EMBL" id="KAG8509567.1"/>
    </source>
</evidence>
<dbReference type="SUPFAM" id="SSF56487">
    <property type="entry name" value="SRCR-like"/>
    <property type="match status" value="1"/>
</dbReference>
<dbReference type="InterPro" id="IPR001190">
    <property type="entry name" value="SRCR"/>
</dbReference>
<feature type="domain" description="SRCR" evidence="5">
    <location>
        <begin position="1"/>
        <end position="30"/>
    </location>
</feature>
<evidence type="ECO:0000256" key="1">
    <source>
        <dbReference type="ARBA" id="ARBA00023157"/>
    </source>
</evidence>
<evidence type="ECO:0000259" key="5">
    <source>
        <dbReference type="PROSITE" id="PS50287"/>
    </source>
</evidence>
<reference evidence="6" key="1">
    <citation type="journal article" date="2021" name="Evol. Appl.">
        <title>The genome of the Pyrenean desman and the effects of bottlenecks and inbreeding on the genomic landscape of an endangered species.</title>
        <authorList>
            <person name="Escoda L."/>
            <person name="Castresana J."/>
        </authorList>
    </citation>
    <scope>NUCLEOTIDE SEQUENCE</scope>
    <source>
        <strain evidence="6">IBE-C5619</strain>
    </source>
</reference>
<keyword evidence="4" id="KW-0472">Membrane</keyword>
<keyword evidence="4" id="KW-0812">Transmembrane</keyword>
<protein>
    <submittedName>
        <fullName evidence="6">Antigen WC1.1</fullName>
    </submittedName>
</protein>
<gene>
    <name evidence="6" type="ORF">J0S82_013530</name>
</gene>
<dbReference type="EMBL" id="JAGFMF010011940">
    <property type="protein sequence ID" value="KAG8509567.1"/>
    <property type="molecule type" value="Genomic_DNA"/>
</dbReference>
<keyword evidence="1" id="KW-1015">Disulfide bond</keyword>
<comment type="caution">
    <text evidence="6">The sequence shown here is derived from an EMBL/GenBank/DDBJ whole genome shotgun (WGS) entry which is preliminary data.</text>
</comment>
<feature type="compositionally biased region" description="Pro residues" evidence="3">
    <location>
        <begin position="104"/>
        <end position="114"/>
    </location>
</feature>
<dbReference type="Proteomes" id="UP000700334">
    <property type="component" value="Unassembled WGS sequence"/>
</dbReference>
<dbReference type="GO" id="GO:0016020">
    <property type="term" value="C:membrane"/>
    <property type="evidence" value="ECO:0007669"/>
    <property type="project" value="InterPro"/>
</dbReference>
<evidence type="ECO:0000256" key="2">
    <source>
        <dbReference type="PROSITE-ProRule" id="PRU00196"/>
    </source>
</evidence>
<organism evidence="6 7">
    <name type="scientific">Galemys pyrenaicus</name>
    <name type="common">Iberian desman</name>
    <name type="synonym">Pyrenean desman</name>
    <dbReference type="NCBI Taxonomy" id="202257"/>
    <lineage>
        <taxon>Eukaryota</taxon>
        <taxon>Metazoa</taxon>
        <taxon>Chordata</taxon>
        <taxon>Craniata</taxon>
        <taxon>Vertebrata</taxon>
        <taxon>Euteleostomi</taxon>
        <taxon>Mammalia</taxon>
        <taxon>Eutheria</taxon>
        <taxon>Laurasiatheria</taxon>
        <taxon>Eulipotyphla</taxon>
        <taxon>Talpidae</taxon>
        <taxon>Galemys</taxon>
    </lineage>
</organism>
<comment type="caution">
    <text evidence="2">Lacks conserved residue(s) required for the propagation of feature annotation.</text>
</comment>
<dbReference type="AlphaFoldDB" id="A0A8J5ZYL8"/>
<proteinExistence type="predicted"/>
<accession>A0A8J5ZYL8</accession>
<feature type="non-terminal residue" evidence="6">
    <location>
        <position position="1"/>
    </location>
</feature>
<dbReference type="OrthoDB" id="9838181at2759"/>
<dbReference type="Gene3D" id="3.10.250.10">
    <property type="entry name" value="SRCR-like domain"/>
    <property type="match status" value="1"/>
</dbReference>
<evidence type="ECO:0000256" key="4">
    <source>
        <dbReference type="SAM" id="Phobius"/>
    </source>
</evidence>
<dbReference type="PROSITE" id="PS50287">
    <property type="entry name" value="SRCR_2"/>
    <property type="match status" value="1"/>
</dbReference>
<sequence length="337" mass="35244">GGESSLWACAAEPWGQSDCKHEEDAGVRCSGEWVTPSWWGRGEGLCSNPGFTCCSLGLGSGGCCLIPWELGDKKGPEWRRLVSDADVMVLGLSDGQTRAGGKGPPGPTTLPSPHDPLLSSGSGSGSARGPGIFSLPRVLCFVLGALLFLVLVILGVQLHRGRAEHRDSPAFENVVDEALYQEIDFYAVPEKEDLVNSPGPAGQHVSATGDGYDDVGEFPVPEIPSSPGISGNYFFQAKEGGAGSSQPVSRGRGIEVLPTAQLSARHVGITQVSAVITQISSLHHTGALVKDLHAASAVMASIHQVELFAVSATTCCAADTGVTGFVNKRHLPWVHGW</sequence>
<evidence type="ECO:0000313" key="7">
    <source>
        <dbReference type="Proteomes" id="UP000700334"/>
    </source>
</evidence>
<evidence type="ECO:0000256" key="3">
    <source>
        <dbReference type="SAM" id="MobiDB-lite"/>
    </source>
</evidence>
<feature type="transmembrane region" description="Helical" evidence="4">
    <location>
        <begin position="138"/>
        <end position="158"/>
    </location>
</feature>
<dbReference type="InterPro" id="IPR036772">
    <property type="entry name" value="SRCR-like_dom_sf"/>
</dbReference>
<name>A0A8J5ZYL8_GALPY</name>
<keyword evidence="7" id="KW-1185">Reference proteome</keyword>
<feature type="region of interest" description="Disordered" evidence="3">
    <location>
        <begin position="94"/>
        <end position="123"/>
    </location>
</feature>
<keyword evidence="4" id="KW-1133">Transmembrane helix</keyword>